<reference evidence="2 3" key="1">
    <citation type="journal article" date="2018" name="Evol. Lett.">
        <title>Horizontal gene cluster transfer increased hallucinogenic mushroom diversity.</title>
        <authorList>
            <person name="Reynolds H.T."/>
            <person name="Vijayakumar V."/>
            <person name="Gluck-Thaler E."/>
            <person name="Korotkin H.B."/>
            <person name="Matheny P.B."/>
            <person name="Slot J.C."/>
        </authorList>
    </citation>
    <scope>NUCLEOTIDE SEQUENCE [LARGE SCALE GENOMIC DNA]</scope>
    <source>
        <strain evidence="2 3">2631</strain>
    </source>
</reference>
<dbReference type="EMBL" id="NHYD01003264">
    <property type="protein sequence ID" value="PPQ81337.1"/>
    <property type="molecule type" value="Genomic_DNA"/>
</dbReference>
<sequence length="522" mass="57352">MTPSPSPQHDLAHLPLIPYRSEPASNRFSHSYRQSQPQPDTNPTVPMPPNSEGRYDTLPRRRAGRAMNPDFLMPPSVMTGRTEPDLYALGHRPNPTHYSHSSSAESQSQSKSKSKLKEEKSVTGKSSSSKKSSKKKTARHTTAATAKKHELRDLSYLYDWSNVPAGPPPPLYYDHANTPVERIPYRTEPVNARMSHSYRKERESVQILPKDPGVGAIIEKFGGTLNPLPLPFLSSSLPSSRTTIDDQSVLGHVEHHGQRVVRKSKGETLDSFKYPTISARARVDEDDSFRLGSPPKLRRQKALAIRNVHTPISGALQSRGSAKAGGTVAADAAAKVSASVRIDDSAAQVINLYSSSDSDSNDGSPDGVAILELPVRTQDGDTPHPARDKFEFSDKPNASLESAGGSPGRSQSPSLGENGFATSDKPRCGPYHGHGYAPSPSPWTVVSAREKEHDYIVVQSGPNGELPKEQEGLILVVRRWWGEDEKYSHFVYAKQCEMKHDVGLGMIYYEAISRKNRALRTK</sequence>
<dbReference type="OrthoDB" id="10664806at2759"/>
<evidence type="ECO:0000256" key="1">
    <source>
        <dbReference type="SAM" id="MobiDB-lite"/>
    </source>
</evidence>
<name>A0A409WS69_PSICY</name>
<feature type="compositionally biased region" description="Low complexity" evidence="1">
    <location>
        <begin position="99"/>
        <end position="111"/>
    </location>
</feature>
<feature type="compositionally biased region" description="Basic and acidic residues" evidence="1">
    <location>
        <begin position="378"/>
        <end position="394"/>
    </location>
</feature>
<protein>
    <submittedName>
        <fullName evidence="2">Uncharacterized protein</fullName>
    </submittedName>
</protein>
<proteinExistence type="predicted"/>
<accession>A0A409WS69</accession>
<dbReference type="InParanoid" id="A0A409WS69"/>
<keyword evidence="3" id="KW-1185">Reference proteome</keyword>
<feature type="region of interest" description="Disordered" evidence="1">
    <location>
        <begin position="1"/>
        <end position="147"/>
    </location>
</feature>
<comment type="caution">
    <text evidence="2">The sequence shown here is derived from an EMBL/GenBank/DDBJ whole genome shotgun (WGS) entry which is preliminary data.</text>
</comment>
<feature type="compositionally biased region" description="Polar residues" evidence="1">
    <location>
        <begin position="23"/>
        <end position="44"/>
    </location>
</feature>
<organism evidence="2 3">
    <name type="scientific">Psilocybe cyanescens</name>
    <dbReference type="NCBI Taxonomy" id="93625"/>
    <lineage>
        <taxon>Eukaryota</taxon>
        <taxon>Fungi</taxon>
        <taxon>Dikarya</taxon>
        <taxon>Basidiomycota</taxon>
        <taxon>Agaricomycotina</taxon>
        <taxon>Agaricomycetes</taxon>
        <taxon>Agaricomycetidae</taxon>
        <taxon>Agaricales</taxon>
        <taxon>Agaricineae</taxon>
        <taxon>Strophariaceae</taxon>
        <taxon>Psilocybe</taxon>
    </lineage>
</organism>
<evidence type="ECO:0000313" key="2">
    <source>
        <dbReference type="EMBL" id="PPQ81337.1"/>
    </source>
</evidence>
<dbReference type="AlphaFoldDB" id="A0A409WS69"/>
<gene>
    <name evidence="2" type="ORF">CVT25_015093</name>
</gene>
<dbReference type="Proteomes" id="UP000283269">
    <property type="component" value="Unassembled WGS sequence"/>
</dbReference>
<evidence type="ECO:0000313" key="3">
    <source>
        <dbReference type="Proteomes" id="UP000283269"/>
    </source>
</evidence>
<feature type="region of interest" description="Disordered" evidence="1">
    <location>
        <begin position="375"/>
        <end position="436"/>
    </location>
</feature>